<protein>
    <recommendedName>
        <fullName evidence="3">WD40 repeat domain-containing protein</fullName>
    </recommendedName>
</protein>
<dbReference type="RefSeq" id="WP_152752123.1">
    <property type="nucleotide sequence ID" value="NZ_JAIZZU010000023.1"/>
</dbReference>
<dbReference type="InterPro" id="IPR011047">
    <property type="entry name" value="Quinoprotein_ADH-like_sf"/>
</dbReference>
<evidence type="ECO:0008006" key="3">
    <source>
        <dbReference type="Google" id="ProtNLM"/>
    </source>
</evidence>
<proteinExistence type="predicted"/>
<organism evidence="1 2">
    <name type="scientific">Clostridium estertheticum</name>
    <dbReference type="NCBI Taxonomy" id="238834"/>
    <lineage>
        <taxon>Bacteria</taxon>
        <taxon>Bacillati</taxon>
        <taxon>Bacillota</taxon>
        <taxon>Clostridia</taxon>
        <taxon>Eubacteriales</taxon>
        <taxon>Clostridiaceae</taxon>
        <taxon>Clostridium</taxon>
    </lineage>
</organism>
<reference evidence="1 2" key="1">
    <citation type="journal article" date="2019" name="Lett. Appl. Microbiol.">
        <title>A case of 'blown pack' spoilage of vacuum-packaged pork likely associated with Clostridium estertheticum in Canada.</title>
        <authorList>
            <person name="Zhang P."/>
            <person name="Ward P."/>
            <person name="McMullen L.M."/>
            <person name="Yang X."/>
        </authorList>
    </citation>
    <scope>NUCLEOTIDE SEQUENCE [LARGE SCALE GENOMIC DNA]</scope>
    <source>
        <strain evidence="1 2">MA19</strain>
    </source>
</reference>
<sequence length="431" mass="48987">MNWDRYNKLSNRWLEEGKIYSEAVNKFVEKGLKEGWDNVGEDPLETRYDMADKVIKIIKQANKEGQIEELKKCFPAAYEPLTGNLQGLAQAITSVLITTDEKIIFKAGDTNEEGKLFIVDNGKTEVIENALYAGCSCDKSIYAIAYEDCIETYLGWKGKLINKYSWPDIMEGYGSEDSAKVHNGGLDIVGLIPFSDKKRLLLVTYEGIFVLDSNETIRIYPDESYMEGLDEEDVMNFYFDMVHGAISSNDEYIAIGEQDSNHIILDGKTYKEIISIDPQSSYPHCALFDKSDEYLIVNSCQGYNGITTQFSINEIHDEDKFEDSEIEIDDNCRIYAGISRNDEYILGDADGYLRAFSMDGEPRWQYYVGSTITGMDISKDEKKLLVGTCAGMLHLLDLDSEIKSEYSIGTGNVFELQRWIAWKGEKDILEW</sequence>
<accession>A0A5N7J0Q1</accession>
<evidence type="ECO:0000313" key="2">
    <source>
        <dbReference type="Proteomes" id="UP000342249"/>
    </source>
</evidence>
<dbReference type="InterPro" id="IPR015943">
    <property type="entry name" value="WD40/YVTN_repeat-like_dom_sf"/>
</dbReference>
<dbReference type="EMBL" id="SPSF01000024">
    <property type="protein sequence ID" value="MPQ62314.1"/>
    <property type="molecule type" value="Genomic_DNA"/>
</dbReference>
<gene>
    <name evidence="1" type="ORF">E4V82_09335</name>
</gene>
<comment type="caution">
    <text evidence="1">The sequence shown here is derived from an EMBL/GenBank/DDBJ whole genome shotgun (WGS) entry which is preliminary data.</text>
</comment>
<evidence type="ECO:0000313" key="1">
    <source>
        <dbReference type="EMBL" id="MPQ62314.1"/>
    </source>
</evidence>
<dbReference type="AlphaFoldDB" id="A0A5N7J0Q1"/>
<dbReference type="SUPFAM" id="SSF50998">
    <property type="entry name" value="Quinoprotein alcohol dehydrogenase-like"/>
    <property type="match status" value="1"/>
</dbReference>
<dbReference type="Gene3D" id="2.130.10.10">
    <property type="entry name" value="YVTN repeat-like/Quinoprotein amine dehydrogenase"/>
    <property type="match status" value="1"/>
</dbReference>
<dbReference type="Proteomes" id="UP000342249">
    <property type="component" value="Unassembled WGS sequence"/>
</dbReference>
<name>A0A5N7J0Q1_9CLOT</name>